<keyword evidence="1" id="KW-1133">Transmembrane helix</keyword>
<feature type="transmembrane region" description="Helical" evidence="1">
    <location>
        <begin position="105"/>
        <end position="126"/>
    </location>
</feature>
<proteinExistence type="predicted"/>
<name>X8BIK2_MYCXE</name>
<accession>X8BIK2</accession>
<evidence type="ECO:0000256" key="1">
    <source>
        <dbReference type="SAM" id="Phobius"/>
    </source>
</evidence>
<dbReference type="EMBL" id="JAOB01000040">
    <property type="protein sequence ID" value="EUA43937.1"/>
    <property type="molecule type" value="Genomic_DNA"/>
</dbReference>
<dbReference type="AlphaFoldDB" id="X8BIK2"/>
<feature type="transmembrane region" description="Helical" evidence="1">
    <location>
        <begin position="65"/>
        <end position="84"/>
    </location>
</feature>
<comment type="caution">
    <text evidence="2">The sequence shown here is derived from an EMBL/GenBank/DDBJ whole genome shotgun (WGS) entry which is preliminary data.</text>
</comment>
<reference evidence="2" key="1">
    <citation type="submission" date="2014-01" db="EMBL/GenBank/DDBJ databases">
        <authorList>
            <person name="Brown-Elliot B."/>
            <person name="Wallace R."/>
            <person name="Lenaerts A."/>
            <person name="Ordway D."/>
            <person name="DeGroote M.A."/>
            <person name="Parker T."/>
            <person name="Sizemore C."/>
            <person name="Tallon L.J."/>
            <person name="Sadzewicz L.K."/>
            <person name="Sengamalay N."/>
            <person name="Fraser C.M."/>
            <person name="Hine E."/>
            <person name="Shefchek K.A."/>
            <person name="Das S.P."/>
            <person name="Tettelin H."/>
        </authorList>
    </citation>
    <scope>NUCLEOTIDE SEQUENCE [LARGE SCALE GENOMIC DNA]</scope>
    <source>
        <strain evidence="2">4042</strain>
    </source>
</reference>
<keyword evidence="1" id="KW-0472">Membrane</keyword>
<dbReference type="PATRIC" id="fig|1299334.3.peg.3913"/>
<protein>
    <submittedName>
        <fullName evidence="2">Putative membrane protein</fullName>
    </submittedName>
</protein>
<feature type="transmembrane region" description="Helical" evidence="1">
    <location>
        <begin position="132"/>
        <end position="150"/>
    </location>
</feature>
<keyword evidence="1" id="KW-0812">Transmembrane</keyword>
<evidence type="ECO:0000313" key="2">
    <source>
        <dbReference type="EMBL" id="EUA43937.1"/>
    </source>
</evidence>
<organism evidence="2">
    <name type="scientific">Mycobacterium xenopi 4042</name>
    <dbReference type="NCBI Taxonomy" id="1299334"/>
    <lineage>
        <taxon>Bacteria</taxon>
        <taxon>Bacillati</taxon>
        <taxon>Actinomycetota</taxon>
        <taxon>Actinomycetes</taxon>
        <taxon>Mycobacteriales</taxon>
        <taxon>Mycobacteriaceae</taxon>
        <taxon>Mycobacterium</taxon>
    </lineage>
</organism>
<sequence length="164" mass="16386">MTSSACAGPTWPGCWPRTGSPAWWQCRWWPAIGPSPKTAVISCMGALSAALFLLTALAFGSPGTVTAVIGTAAIALWGAAANAVSPMMQAAAMRAGADDPDGASGLYMAAFQIGITAGSLAGGLLYERSVPVMLAASAVLMGAALSGMAASRQLFAVPALAEQP</sequence>
<feature type="transmembrane region" description="Helical" evidence="1">
    <location>
        <begin position="39"/>
        <end position="59"/>
    </location>
</feature>
<gene>
    <name evidence="2" type="ORF">I553_8271</name>
</gene>